<protein>
    <recommendedName>
        <fullName evidence="4">AIG1-type G domain-containing protein</fullName>
    </recommendedName>
</protein>
<dbReference type="GO" id="GO:0005525">
    <property type="term" value="F:GTP binding"/>
    <property type="evidence" value="ECO:0007669"/>
    <property type="project" value="UniProtKB-KW"/>
</dbReference>
<keyword evidence="2" id="KW-0547">Nucleotide-binding</keyword>
<dbReference type="InterPro" id="IPR045058">
    <property type="entry name" value="GIMA/IAN/Toc"/>
</dbReference>
<dbReference type="PROSITE" id="PS51720">
    <property type="entry name" value="G_AIG1"/>
    <property type="match status" value="1"/>
</dbReference>
<evidence type="ECO:0000256" key="3">
    <source>
        <dbReference type="ARBA" id="ARBA00023134"/>
    </source>
</evidence>
<keyword evidence="3" id="KW-0342">GTP-binding</keyword>
<proteinExistence type="inferred from homology"/>
<dbReference type="PANTHER" id="PTHR10903:SF170">
    <property type="entry name" value="GTPASE IMAP FAMILY MEMBER 7"/>
    <property type="match status" value="1"/>
</dbReference>
<dbReference type="EMBL" id="CAJPWZ010000888">
    <property type="protein sequence ID" value="CAG2202400.1"/>
    <property type="molecule type" value="Genomic_DNA"/>
</dbReference>
<comment type="caution">
    <text evidence="5">The sequence shown here is derived from an EMBL/GenBank/DDBJ whole genome shotgun (WGS) entry which is preliminary data.</text>
</comment>
<evidence type="ECO:0000256" key="2">
    <source>
        <dbReference type="ARBA" id="ARBA00022741"/>
    </source>
</evidence>
<dbReference type="Pfam" id="PF04548">
    <property type="entry name" value="AIG1"/>
    <property type="match status" value="1"/>
</dbReference>
<evidence type="ECO:0000256" key="1">
    <source>
        <dbReference type="ARBA" id="ARBA00008535"/>
    </source>
</evidence>
<dbReference type="InterPro" id="IPR027417">
    <property type="entry name" value="P-loop_NTPase"/>
</dbReference>
<dbReference type="AlphaFoldDB" id="A0A8S3R5R3"/>
<organism evidence="5 6">
    <name type="scientific">Mytilus edulis</name>
    <name type="common">Blue mussel</name>
    <dbReference type="NCBI Taxonomy" id="6550"/>
    <lineage>
        <taxon>Eukaryota</taxon>
        <taxon>Metazoa</taxon>
        <taxon>Spiralia</taxon>
        <taxon>Lophotrochozoa</taxon>
        <taxon>Mollusca</taxon>
        <taxon>Bivalvia</taxon>
        <taxon>Autobranchia</taxon>
        <taxon>Pteriomorphia</taxon>
        <taxon>Mytilida</taxon>
        <taxon>Mytiloidea</taxon>
        <taxon>Mytilidae</taxon>
        <taxon>Mytilinae</taxon>
        <taxon>Mytilus</taxon>
    </lineage>
</organism>
<feature type="domain" description="AIG1-type G" evidence="4">
    <location>
        <begin position="1"/>
        <end position="134"/>
    </location>
</feature>
<dbReference type="Gene3D" id="3.40.50.300">
    <property type="entry name" value="P-loop containing nucleotide triphosphate hydrolases"/>
    <property type="match status" value="1"/>
</dbReference>
<dbReference type="PANTHER" id="PTHR10903">
    <property type="entry name" value="GTPASE, IMAP FAMILY MEMBER-RELATED"/>
    <property type="match status" value="1"/>
</dbReference>
<evidence type="ECO:0000259" key="4">
    <source>
        <dbReference type="PROSITE" id="PS51720"/>
    </source>
</evidence>
<gene>
    <name evidence="5" type="ORF">MEDL_16975</name>
</gene>
<dbReference type="InterPro" id="IPR006703">
    <property type="entry name" value="G_AIG1"/>
</dbReference>
<dbReference type="Proteomes" id="UP000683360">
    <property type="component" value="Unassembled WGS sequence"/>
</dbReference>
<keyword evidence="6" id="KW-1185">Reference proteome</keyword>
<name>A0A8S3R5R3_MYTED</name>
<comment type="similarity">
    <text evidence="1">Belongs to the TRAFAC class TrmE-Era-EngA-EngB-Septin-like GTPase superfamily. AIG1/Toc34/Toc159-like paraseptin GTPase family. IAN subfamily.</text>
</comment>
<evidence type="ECO:0000313" key="5">
    <source>
        <dbReference type="EMBL" id="CAG2202400.1"/>
    </source>
</evidence>
<accession>A0A8S3R5R3</accession>
<dbReference type="OrthoDB" id="431287at2759"/>
<dbReference type="SUPFAM" id="SSF52540">
    <property type="entry name" value="P-loop containing nucleoside triphosphate hydrolases"/>
    <property type="match status" value="1"/>
</dbReference>
<reference evidence="5" key="1">
    <citation type="submission" date="2021-03" db="EMBL/GenBank/DDBJ databases">
        <authorList>
            <person name="Bekaert M."/>
        </authorList>
    </citation>
    <scope>NUCLEOTIDE SEQUENCE</scope>
</reference>
<evidence type="ECO:0000313" key="6">
    <source>
        <dbReference type="Proteomes" id="UP000683360"/>
    </source>
</evidence>
<sequence length="158" mass="18419">MCIRLSSPGPHAIVLCVPIGRFTDEDVETVNHFCENFGENLAKYVIVLFTRYDDLKREMERTPNHPGMNKFIDSLRPSLREFLSKCRNRYIEFDNTLVGTSADSQVQRLIEMVENMVRENGGSSYTDVDYQRQKMHCKNRLRKTGLRGKQKSKKLNKK</sequence>